<sequence length="521" mass="56612">MPSLLEKLKAAKRSGNSRSSNNDRIAELGVQQRGASVEEGGGEEDEWFDDGASTYSTTSTLIDAPILTSSGLTDRFARGPSASAGAIQGSTTSSVPLPNDEIQCTIYASYEMHPPSSRSLSQFGFPSSYSRGTASHSASLSLFSSSALSKARKRLSVQLPLRYLDTRATADPRVFSELPMPKDGKEAAQRSGAITIGRALTVYQCSSSELTGVVTRPFVSRVLDVVYKGMGISSRFGVFPPVAVLHPGGTEKKSSKAIAKAKERTATTSQGGSGMPSVQVGMWWATLDCLSPPTGLSKPYPKDANKVTEDEISRGLAESERFSKLEPEEKFKHLFQPSQEDRKQMLDMLEFLERRGGIWTDCGRIAIPSTRCPDPKARPRYMVRGLFPEAFVHRCKHFRSKECEPMPSDLSQESINKWGHPLVTKTVSERLDEQDRRERQAVTGTVAGKRVSEEGDEEGEARQGGGGEERRAREDDGGWAQNDFFEGWSIGATFEPFRTGSAWESVAQRGVGGVVAAGGGF</sequence>
<proteinExistence type="predicted"/>
<evidence type="ECO:0000313" key="2">
    <source>
        <dbReference type="Proteomes" id="UP000245626"/>
    </source>
</evidence>
<keyword evidence="2" id="KW-1185">Reference proteome</keyword>
<dbReference type="EMBL" id="KZ820099">
    <property type="protein sequence ID" value="PWN49087.1"/>
    <property type="molecule type" value="Genomic_DNA"/>
</dbReference>
<dbReference type="Proteomes" id="UP000245626">
    <property type="component" value="Unassembled WGS sequence"/>
</dbReference>
<evidence type="ECO:0000313" key="1">
    <source>
        <dbReference type="EMBL" id="PWN49087.1"/>
    </source>
</evidence>
<accession>A0ACD0NTH1</accession>
<reference evidence="1 2" key="1">
    <citation type="journal article" date="2018" name="Mol. Biol. Evol.">
        <title>Broad Genomic Sampling Reveals a Smut Pathogenic Ancestry of the Fungal Clade Ustilaginomycotina.</title>
        <authorList>
            <person name="Kijpornyongpan T."/>
            <person name="Mondo S.J."/>
            <person name="Barry K."/>
            <person name="Sandor L."/>
            <person name="Lee J."/>
            <person name="Lipzen A."/>
            <person name="Pangilinan J."/>
            <person name="LaButti K."/>
            <person name="Hainaut M."/>
            <person name="Henrissat B."/>
            <person name="Grigoriev I.V."/>
            <person name="Spatafora J.W."/>
            <person name="Aime M.C."/>
        </authorList>
    </citation>
    <scope>NUCLEOTIDE SEQUENCE [LARGE SCALE GENOMIC DNA]</scope>
    <source>
        <strain evidence="1 2">SA 807</strain>
    </source>
</reference>
<organism evidence="1 2">
    <name type="scientific">Violaceomyces palustris</name>
    <dbReference type="NCBI Taxonomy" id="1673888"/>
    <lineage>
        <taxon>Eukaryota</taxon>
        <taxon>Fungi</taxon>
        <taxon>Dikarya</taxon>
        <taxon>Basidiomycota</taxon>
        <taxon>Ustilaginomycotina</taxon>
        <taxon>Ustilaginomycetes</taxon>
        <taxon>Violaceomycetales</taxon>
        <taxon>Violaceomycetaceae</taxon>
        <taxon>Violaceomyces</taxon>
    </lineage>
</organism>
<gene>
    <name evidence="1" type="ORF">IE53DRAFT_370059</name>
</gene>
<name>A0ACD0NTH1_9BASI</name>
<protein>
    <submittedName>
        <fullName evidence="1">Uncharacterized protein</fullName>
    </submittedName>
</protein>